<feature type="transmembrane region" description="Helical" evidence="8">
    <location>
        <begin position="58"/>
        <end position="77"/>
    </location>
</feature>
<gene>
    <name evidence="11" type="ORF">IAR63_08210</name>
</gene>
<dbReference type="GO" id="GO:0005524">
    <property type="term" value="F:ATP binding"/>
    <property type="evidence" value="ECO:0007669"/>
    <property type="project" value="UniProtKB-KW"/>
</dbReference>
<dbReference type="KEGG" id="ccur:IAR63_08210"/>
<dbReference type="InterPro" id="IPR003593">
    <property type="entry name" value="AAA+_ATPase"/>
</dbReference>
<dbReference type="Pfam" id="PF00005">
    <property type="entry name" value="ABC_tran"/>
    <property type="match status" value="1"/>
</dbReference>
<accession>A0A7H0F4I2</accession>
<evidence type="ECO:0000256" key="6">
    <source>
        <dbReference type="ARBA" id="ARBA00022989"/>
    </source>
</evidence>
<feature type="transmembrane region" description="Helical" evidence="8">
    <location>
        <begin position="291"/>
        <end position="309"/>
    </location>
</feature>
<dbReference type="Proteomes" id="UP000516013">
    <property type="component" value="Chromosome"/>
</dbReference>
<dbReference type="GO" id="GO:0016887">
    <property type="term" value="F:ATP hydrolysis activity"/>
    <property type="evidence" value="ECO:0007669"/>
    <property type="project" value="InterPro"/>
</dbReference>
<evidence type="ECO:0000313" key="11">
    <source>
        <dbReference type="EMBL" id="QNP30948.1"/>
    </source>
</evidence>
<keyword evidence="7 8" id="KW-0472">Membrane</keyword>
<dbReference type="RefSeq" id="WP_187707217.1">
    <property type="nucleotide sequence ID" value="NZ_CP060822.1"/>
</dbReference>
<evidence type="ECO:0000313" key="12">
    <source>
        <dbReference type="Proteomes" id="UP000516013"/>
    </source>
</evidence>
<evidence type="ECO:0000256" key="8">
    <source>
        <dbReference type="SAM" id="Phobius"/>
    </source>
</evidence>
<evidence type="ECO:0000256" key="2">
    <source>
        <dbReference type="ARBA" id="ARBA00022448"/>
    </source>
</evidence>
<dbReference type="InterPro" id="IPR039421">
    <property type="entry name" value="Type_1_exporter"/>
</dbReference>
<feature type="domain" description="ABC transmembrane type-1" evidence="10">
    <location>
        <begin position="61"/>
        <end position="334"/>
    </location>
</feature>
<dbReference type="PANTHER" id="PTHR43394:SF1">
    <property type="entry name" value="ATP-BINDING CASSETTE SUB-FAMILY B MEMBER 10, MITOCHONDRIAL"/>
    <property type="match status" value="1"/>
</dbReference>
<protein>
    <submittedName>
        <fullName evidence="11">ABC transporter ATP-binding protein</fullName>
    </submittedName>
</protein>
<dbReference type="InterPro" id="IPR017871">
    <property type="entry name" value="ABC_transporter-like_CS"/>
</dbReference>
<dbReference type="InterPro" id="IPR011527">
    <property type="entry name" value="ABC1_TM_dom"/>
</dbReference>
<keyword evidence="12" id="KW-1185">Reference proteome</keyword>
<evidence type="ECO:0000256" key="7">
    <source>
        <dbReference type="ARBA" id="ARBA00023136"/>
    </source>
</evidence>
<keyword evidence="6 8" id="KW-1133">Transmembrane helix</keyword>
<evidence type="ECO:0000256" key="4">
    <source>
        <dbReference type="ARBA" id="ARBA00022741"/>
    </source>
</evidence>
<keyword evidence="3 8" id="KW-0812">Transmembrane</keyword>
<comment type="subcellular location">
    <subcellularLocation>
        <location evidence="1">Cell membrane</location>
        <topology evidence="1">Multi-pass membrane protein</topology>
    </subcellularLocation>
</comment>
<dbReference type="GO" id="GO:0015421">
    <property type="term" value="F:ABC-type oligopeptide transporter activity"/>
    <property type="evidence" value="ECO:0007669"/>
    <property type="project" value="TreeGrafter"/>
</dbReference>
<dbReference type="PROSITE" id="PS50929">
    <property type="entry name" value="ABC_TM1F"/>
    <property type="match status" value="1"/>
</dbReference>
<dbReference type="AlphaFoldDB" id="A0A7H0F4I2"/>
<evidence type="ECO:0000256" key="5">
    <source>
        <dbReference type="ARBA" id="ARBA00022840"/>
    </source>
</evidence>
<dbReference type="SUPFAM" id="SSF90123">
    <property type="entry name" value="ABC transporter transmembrane region"/>
    <property type="match status" value="1"/>
</dbReference>
<sequence>MDVSNLKYTLVGSGEPLQEEVLSEKLRPWHSFQCASDAPNLPNTPFRFVCYFVNQFRWWYVAMVILEILNATCGIMLPYGIGEILRSVTVTNSNNAQIFEVIKQPLTLFILLSIGEVVFSRASGFLQTFVPLIHRQHIVRSLYAYLQYHSYRYLSSSFAGALAHRISETSIGVTQIISVLITEFMPIIIVCIVSTILLYRAYPPLAALVGTWAVFFMVISFWLANRCQIYSRNAAVAKGNTNGLIVDAVTNISSTRLFANFDFERKYLDDQLKHELEEVKKSNWYGERIRWFQYISAAILKITTLYYSIYLWSKGLITGADFVVATSLSLLIISDSRKLSRRLIEFFDFIGNVASGVHIIVQPHELIDKENALTHQFSQGRIEFHQVNFSYSQEKKVFENLSVAIEPGQRVGLVGFSGSGKSSFVNLILRLFDPQSGKILIDGVDVREMAQDALHSQISLIPQDTSLFHRTLIENIRYGRLDAQDEDVKIAAIKAYADDFIAQMKNGYNSLVGERGVKLSGGQRQRIAIARVILKDAPILILDEATSSLDSITEKAIQETLDLAMNNKTVIVVTHRLSTISHLDRILVFDRGTIVEDGSHDDLLALGGTYHKLWKMQANGFLPSELEVG</sequence>
<keyword evidence="2" id="KW-0813">Transport</keyword>
<organism evidence="11 12">
    <name type="scientific">Cylindrospermopsis curvispora GIHE-G1</name>
    <dbReference type="NCBI Taxonomy" id="2666332"/>
    <lineage>
        <taxon>Bacteria</taxon>
        <taxon>Bacillati</taxon>
        <taxon>Cyanobacteriota</taxon>
        <taxon>Cyanophyceae</taxon>
        <taxon>Nostocales</taxon>
        <taxon>Aphanizomenonaceae</taxon>
        <taxon>Cylindrospermopsis</taxon>
    </lineage>
</organism>
<keyword evidence="4" id="KW-0547">Nucleotide-binding</keyword>
<dbReference type="PANTHER" id="PTHR43394">
    <property type="entry name" value="ATP-DEPENDENT PERMEASE MDL1, MITOCHONDRIAL"/>
    <property type="match status" value="1"/>
</dbReference>
<dbReference type="InterPro" id="IPR036640">
    <property type="entry name" value="ABC1_TM_sf"/>
</dbReference>
<evidence type="ECO:0000256" key="3">
    <source>
        <dbReference type="ARBA" id="ARBA00022692"/>
    </source>
</evidence>
<proteinExistence type="predicted"/>
<dbReference type="PROSITE" id="PS00211">
    <property type="entry name" value="ABC_TRANSPORTER_1"/>
    <property type="match status" value="1"/>
</dbReference>
<dbReference type="Gene3D" id="1.20.1560.10">
    <property type="entry name" value="ABC transporter type 1, transmembrane domain"/>
    <property type="match status" value="1"/>
</dbReference>
<evidence type="ECO:0000259" key="9">
    <source>
        <dbReference type="PROSITE" id="PS50893"/>
    </source>
</evidence>
<dbReference type="Gene3D" id="3.40.50.300">
    <property type="entry name" value="P-loop containing nucleotide triphosphate hydrolases"/>
    <property type="match status" value="1"/>
</dbReference>
<evidence type="ECO:0000259" key="10">
    <source>
        <dbReference type="PROSITE" id="PS50929"/>
    </source>
</evidence>
<reference evidence="11 12" key="1">
    <citation type="submission" date="2020-08" db="EMBL/GenBank/DDBJ databases">
        <title>Complete genome sequence of Raphidiopsis curvispora isolated from drinking water reservoir in South Korea.</title>
        <authorList>
            <person name="Jeong J."/>
        </authorList>
    </citation>
    <scope>NUCLEOTIDE SEQUENCE [LARGE SCALE GENOMIC DNA]</scope>
    <source>
        <strain evidence="11 12">GIHE-G1</strain>
    </source>
</reference>
<dbReference type="InterPro" id="IPR003439">
    <property type="entry name" value="ABC_transporter-like_ATP-bd"/>
</dbReference>
<dbReference type="FunFam" id="3.40.50.300:FF:000287">
    <property type="entry name" value="Multidrug ABC transporter ATP-binding protein"/>
    <property type="match status" value="1"/>
</dbReference>
<dbReference type="EMBL" id="CP060822">
    <property type="protein sequence ID" value="QNP30948.1"/>
    <property type="molecule type" value="Genomic_DNA"/>
</dbReference>
<dbReference type="InterPro" id="IPR027417">
    <property type="entry name" value="P-loop_NTPase"/>
</dbReference>
<dbReference type="PROSITE" id="PS50893">
    <property type="entry name" value="ABC_TRANSPORTER_2"/>
    <property type="match status" value="1"/>
</dbReference>
<evidence type="ECO:0000256" key="1">
    <source>
        <dbReference type="ARBA" id="ARBA00004651"/>
    </source>
</evidence>
<dbReference type="GO" id="GO:0005886">
    <property type="term" value="C:plasma membrane"/>
    <property type="evidence" value="ECO:0007669"/>
    <property type="project" value="UniProtKB-SubCell"/>
</dbReference>
<dbReference type="SMART" id="SM00382">
    <property type="entry name" value="AAA"/>
    <property type="match status" value="1"/>
</dbReference>
<keyword evidence="5 11" id="KW-0067">ATP-binding</keyword>
<feature type="transmembrane region" description="Helical" evidence="8">
    <location>
        <begin position="176"/>
        <end position="199"/>
    </location>
</feature>
<feature type="domain" description="ABC transporter" evidence="9">
    <location>
        <begin position="382"/>
        <end position="616"/>
    </location>
</feature>
<dbReference type="SUPFAM" id="SSF52540">
    <property type="entry name" value="P-loop containing nucleoside triphosphate hydrolases"/>
    <property type="match status" value="1"/>
</dbReference>
<dbReference type="Pfam" id="PF00664">
    <property type="entry name" value="ABC_membrane"/>
    <property type="match status" value="1"/>
</dbReference>
<feature type="transmembrane region" description="Helical" evidence="8">
    <location>
        <begin position="205"/>
        <end position="224"/>
    </location>
</feature>
<name>A0A7H0F4I2_9CYAN</name>